<evidence type="ECO:0000313" key="3">
    <source>
        <dbReference type="Proteomes" id="UP000714380"/>
    </source>
</evidence>
<comment type="caution">
    <text evidence="2">The sequence shown here is derived from an EMBL/GenBank/DDBJ whole genome shotgun (WGS) entry which is preliminary data.</text>
</comment>
<dbReference type="Gene3D" id="1.10.3680.10">
    <property type="entry name" value="TerB-like"/>
    <property type="match status" value="1"/>
</dbReference>
<dbReference type="RefSeq" id="WP_225674735.1">
    <property type="nucleotide sequence ID" value="NZ_JAEDAH010000054.1"/>
</dbReference>
<dbReference type="SUPFAM" id="SSF158682">
    <property type="entry name" value="TerB-like"/>
    <property type="match status" value="1"/>
</dbReference>
<protein>
    <submittedName>
        <fullName evidence="2">TerB family tellurite resistance protein</fullName>
    </submittedName>
</protein>
<gene>
    <name evidence="2" type="ORF">I9W95_10785</name>
</gene>
<evidence type="ECO:0000313" key="2">
    <source>
        <dbReference type="EMBL" id="MCA6064093.1"/>
    </source>
</evidence>
<dbReference type="InterPro" id="IPR029024">
    <property type="entry name" value="TerB-like"/>
</dbReference>
<name>A0ABS7ZQV4_9GAMM</name>
<dbReference type="Proteomes" id="UP000714380">
    <property type="component" value="Unassembled WGS sequence"/>
</dbReference>
<feature type="domain" description="Co-chaperone DjlA N-terminal" evidence="1">
    <location>
        <begin position="23"/>
        <end position="137"/>
    </location>
</feature>
<dbReference type="Pfam" id="PF05099">
    <property type="entry name" value="TerB"/>
    <property type="match status" value="1"/>
</dbReference>
<accession>A0ABS7ZQV4</accession>
<evidence type="ECO:0000259" key="1">
    <source>
        <dbReference type="Pfam" id="PF05099"/>
    </source>
</evidence>
<reference evidence="2 3" key="1">
    <citation type="submission" date="2020-12" db="EMBL/GenBank/DDBJ databases">
        <title>Novel Thalassolituus-related marine hydrocarbonoclastic bacteria mediated algae-derived hydrocarbons mineralization in twilight zone of the northern South China Sea.</title>
        <authorList>
            <person name="Dong C."/>
        </authorList>
    </citation>
    <scope>NUCLEOTIDE SEQUENCE [LARGE SCALE GENOMIC DNA]</scope>
    <source>
        <strain evidence="2 3">IMCC1826</strain>
    </source>
</reference>
<dbReference type="EMBL" id="JAEDAH010000054">
    <property type="protein sequence ID" value="MCA6064093.1"/>
    <property type="molecule type" value="Genomic_DNA"/>
</dbReference>
<sequence>MIDRFLSLFREPVTERPAHDIGLACAALLTEIMKADHQLQTEEEEALKRVLQSLLSVTTEESNELLKRAGDQSANDLFQFTRVINDGFSESDKYRLIYGLWQVAYSDAYLDKYEEHMVRRIAELIYVPHSQFIRARNQARDGQPCQL</sequence>
<dbReference type="InterPro" id="IPR007791">
    <property type="entry name" value="DjlA_N"/>
</dbReference>
<organism evidence="2 3">
    <name type="scientific">Thalassolituus marinus</name>
    <dbReference type="NCBI Taxonomy" id="671053"/>
    <lineage>
        <taxon>Bacteria</taxon>
        <taxon>Pseudomonadati</taxon>
        <taxon>Pseudomonadota</taxon>
        <taxon>Gammaproteobacteria</taxon>
        <taxon>Oceanospirillales</taxon>
        <taxon>Oceanospirillaceae</taxon>
        <taxon>Thalassolituus</taxon>
    </lineage>
</organism>
<keyword evidence="3" id="KW-1185">Reference proteome</keyword>
<dbReference type="CDD" id="cd07313">
    <property type="entry name" value="terB_like_2"/>
    <property type="match status" value="1"/>
</dbReference>
<proteinExistence type="predicted"/>